<proteinExistence type="predicted"/>
<reference evidence="2" key="1">
    <citation type="journal article" date="2007" name="PLoS ONE">
        <title>The first genome sequence of an elite grapevine cultivar (Pinot noir Vitis vinifera L.): coping with a highly heterozygous genome.</title>
        <authorList>
            <person name="Velasco R."/>
            <person name="Zharkikh A."/>
            <person name="Troggio M."/>
            <person name="Cartwright D.A."/>
            <person name="Cestaro A."/>
            <person name="Pruss D."/>
            <person name="Pindo M."/>
            <person name="FitzGerald L.M."/>
            <person name="Vezzulli S."/>
            <person name="Reid J."/>
            <person name="Malacarne G."/>
            <person name="Iliev D."/>
            <person name="Coppola G."/>
            <person name="Wardell B."/>
            <person name="Micheletti D."/>
            <person name="Macalma T."/>
            <person name="Facci M."/>
            <person name="Mitchell J.T."/>
            <person name="Perazzolli M."/>
            <person name="Eldredge G."/>
            <person name="Gatto P."/>
            <person name="Oyzerski R."/>
            <person name="Moretto M."/>
            <person name="Gutin N."/>
            <person name="Stefanini M."/>
            <person name="Chen Y."/>
            <person name="Segala C."/>
            <person name="Davenport C."/>
            <person name="Dematte L."/>
            <person name="Mraz A."/>
            <person name="Battilana J."/>
            <person name="Stormo K."/>
            <person name="Costa F."/>
            <person name="Tao Q."/>
            <person name="Si-Ammour A."/>
            <person name="Harkins T."/>
            <person name="Lackey A."/>
            <person name="Perbost C."/>
            <person name="Taillon B."/>
            <person name="Stella A."/>
            <person name="Solovyev V."/>
            <person name="Fawcett J.A."/>
            <person name="Sterck L."/>
            <person name="Vandepoele K."/>
            <person name="Grando S.M."/>
            <person name="Toppo S."/>
            <person name="Moser C."/>
            <person name="Lanchbury J."/>
            <person name="Bogden R."/>
            <person name="Skolnick M."/>
            <person name="Sgaramella V."/>
            <person name="Bhatnagar S.K."/>
            <person name="Fontana P."/>
            <person name="Gutin A."/>
            <person name="Van de Peer Y."/>
            <person name="Salamini F."/>
            <person name="Viola R."/>
        </authorList>
    </citation>
    <scope>NUCLEOTIDE SEQUENCE</scope>
</reference>
<protein>
    <recommendedName>
        <fullName evidence="1">MULE transposase domain-containing protein</fullName>
    </recommendedName>
</protein>
<dbReference type="InterPro" id="IPR018289">
    <property type="entry name" value="MULE_transposase_dom"/>
</dbReference>
<dbReference type="PANTHER" id="PTHR31973:SF113">
    <property type="entry name" value="PROTEIN FAR1-RELATED SEQUENCE 5-LIKE"/>
    <property type="match status" value="1"/>
</dbReference>
<name>A5BJQ2_VITVI</name>
<dbReference type="PANTHER" id="PTHR31973">
    <property type="entry name" value="POLYPROTEIN, PUTATIVE-RELATED"/>
    <property type="match status" value="1"/>
</dbReference>
<dbReference type="Pfam" id="PF10551">
    <property type="entry name" value="MULE"/>
    <property type="match status" value="1"/>
</dbReference>
<organism evidence="2">
    <name type="scientific">Vitis vinifera</name>
    <name type="common">Grape</name>
    <dbReference type="NCBI Taxonomy" id="29760"/>
    <lineage>
        <taxon>Eukaryota</taxon>
        <taxon>Viridiplantae</taxon>
        <taxon>Streptophyta</taxon>
        <taxon>Embryophyta</taxon>
        <taxon>Tracheophyta</taxon>
        <taxon>Spermatophyta</taxon>
        <taxon>Magnoliopsida</taxon>
        <taxon>eudicotyledons</taxon>
        <taxon>Gunneridae</taxon>
        <taxon>Pentapetalae</taxon>
        <taxon>rosids</taxon>
        <taxon>Vitales</taxon>
        <taxon>Vitaceae</taxon>
        <taxon>Viteae</taxon>
        <taxon>Vitis</taxon>
    </lineage>
</organism>
<feature type="domain" description="MULE transposase" evidence="1">
    <location>
        <begin position="319"/>
        <end position="413"/>
    </location>
</feature>
<sequence>MEKSNDVVDEVGIMLLYEGECVQDGNAFYFEEVKYVFNANIPTSPIQLTDDGDVKFFIDLNCTNGKLHVPLCITVEKRIDNHNQKSIYNSYSKCHVSSKIDKELNGDSMLMHKSRHIHCDSVETLTIDGENGPRFQNESLEGYKVHDWNMNETAINEEDYRMNTNPINDKQVTQIGSFRTGSAQSAEILIVIDTNDGFIHDNPTIIEDVANERQNMLQQPIVSRISDDHLEEHQIYSNMMSRDNRHASSWLIGESIRETYQGVGCEFRPKDIVVDIRKQYGVQINYDKAWSAKELALGYVKGSPEDASLAGFHTSIRHVVVVDETFLKAKYLGTLFIAACKDGNNQIYPSTFGISDSENDASWEWFLQKLHDALGHIDDLFMISDRHGSIEKAVHKVFSHARHGVCTYHVGQNLKTKFKNPAIHKSFHDVAHDYHVSEFNFIFGQLEIIDPRAARYLMDIGVDRWARSYSTEKKYNIMTTGIVESLNVVLKNARDLPVFQLVEELRNLLQKWFVTRQQQAMSISTELTIFYNISCYTLCSKYFTTKALLSSYSERIYPTGNEIYWVVPNHIRDKVVLPPKTRRPTGRPRKSIRALVNDFNGWLCIKYSTYLITNMPQSPLHGTQIISVRAIIKD</sequence>
<dbReference type="EMBL" id="AM461846">
    <property type="protein sequence ID" value="CAN74680.1"/>
    <property type="molecule type" value="Genomic_DNA"/>
</dbReference>
<gene>
    <name evidence="2" type="ORF">VITISV_039715</name>
</gene>
<dbReference type="AlphaFoldDB" id="A5BJQ2"/>
<accession>A5BJQ2</accession>
<evidence type="ECO:0000259" key="1">
    <source>
        <dbReference type="Pfam" id="PF10551"/>
    </source>
</evidence>
<evidence type="ECO:0000313" key="2">
    <source>
        <dbReference type="EMBL" id="CAN74680.1"/>
    </source>
</evidence>